<dbReference type="OrthoDB" id="4967404at2759"/>
<sequence>MCTCEYEHFACGHEEKRQYTSCKTGRYISDSSESPCGCVDFTLIYSRKSCQKPDCTYLECMFKGWACCQCNKGPNEGHVCKQDMRPWRWDYAECGHRFCDECKSWKEFEMERELARRQKSHGDVHKESSLGKEAILKGLHALAGGLKGGEPSRN</sequence>
<keyword evidence="2" id="KW-1185">Reference proteome</keyword>
<proteinExistence type="predicted"/>
<organism evidence="1 2">
    <name type="scientific">Fusarium albosuccineum</name>
    <dbReference type="NCBI Taxonomy" id="1237068"/>
    <lineage>
        <taxon>Eukaryota</taxon>
        <taxon>Fungi</taxon>
        <taxon>Dikarya</taxon>
        <taxon>Ascomycota</taxon>
        <taxon>Pezizomycotina</taxon>
        <taxon>Sordariomycetes</taxon>
        <taxon>Hypocreomycetidae</taxon>
        <taxon>Hypocreales</taxon>
        <taxon>Nectriaceae</taxon>
        <taxon>Fusarium</taxon>
        <taxon>Fusarium decemcellulare species complex</taxon>
    </lineage>
</organism>
<dbReference type="EMBL" id="JAADYS010001966">
    <property type="protein sequence ID" value="KAF4460329.1"/>
    <property type="molecule type" value="Genomic_DNA"/>
</dbReference>
<evidence type="ECO:0000313" key="2">
    <source>
        <dbReference type="Proteomes" id="UP000554235"/>
    </source>
</evidence>
<dbReference type="AlphaFoldDB" id="A0A8H4L342"/>
<dbReference type="Proteomes" id="UP000554235">
    <property type="component" value="Unassembled WGS sequence"/>
</dbReference>
<protein>
    <submittedName>
        <fullName evidence="1">Uncharacterized protein</fullName>
    </submittedName>
</protein>
<accession>A0A8H4L342</accession>
<comment type="caution">
    <text evidence="1">The sequence shown here is derived from an EMBL/GenBank/DDBJ whole genome shotgun (WGS) entry which is preliminary data.</text>
</comment>
<name>A0A8H4L342_9HYPO</name>
<gene>
    <name evidence="1" type="ORF">FALBO_12884</name>
</gene>
<evidence type="ECO:0000313" key="1">
    <source>
        <dbReference type="EMBL" id="KAF4460329.1"/>
    </source>
</evidence>
<reference evidence="1 2" key="1">
    <citation type="submission" date="2020-01" db="EMBL/GenBank/DDBJ databases">
        <title>Identification and distribution of gene clusters putatively required for synthesis of sphingolipid metabolism inhibitors in phylogenetically diverse species of the filamentous fungus Fusarium.</title>
        <authorList>
            <person name="Kim H.-S."/>
            <person name="Busman M."/>
            <person name="Brown D.W."/>
            <person name="Divon H."/>
            <person name="Uhlig S."/>
            <person name="Proctor R.H."/>
        </authorList>
    </citation>
    <scope>NUCLEOTIDE SEQUENCE [LARGE SCALE GENOMIC DNA]</scope>
    <source>
        <strain evidence="1 2">NRRL 20459</strain>
    </source>
</reference>